<reference evidence="7 8" key="1">
    <citation type="journal article" date="2023" name="Plants (Basel)">
        <title>Bridging the Gap: Combining Genomics and Transcriptomics Approaches to Understand Stylosanthes scabra, an Orphan Legume from the Brazilian Caatinga.</title>
        <authorList>
            <person name="Ferreira-Neto J.R.C."/>
            <person name="da Silva M.D."/>
            <person name="Binneck E."/>
            <person name="de Melo N.F."/>
            <person name="da Silva R.H."/>
            <person name="de Melo A.L.T.M."/>
            <person name="Pandolfi V."/>
            <person name="Bustamante F.O."/>
            <person name="Brasileiro-Vidal A.C."/>
            <person name="Benko-Iseppon A.M."/>
        </authorList>
    </citation>
    <scope>NUCLEOTIDE SEQUENCE [LARGE SCALE GENOMIC DNA]</scope>
    <source>
        <tissue evidence="7">Leaves</tissue>
    </source>
</reference>
<dbReference type="Proteomes" id="UP001341840">
    <property type="component" value="Unassembled WGS sequence"/>
</dbReference>
<evidence type="ECO:0000256" key="1">
    <source>
        <dbReference type="ARBA" id="ARBA00004613"/>
    </source>
</evidence>
<accession>A0ABU6W8C4</accession>
<keyword evidence="3 6" id="KW-0713">Self-incompatibility</keyword>
<comment type="caution">
    <text evidence="7">The sequence shown here is derived from an EMBL/GenBank/DDBJ whole genome shotgun (WGS) entry which is preliminary data.</text>
</comment>
<evidence type="ECO:0000256" key="6">
    <source>
        <dbReference type="RuleBase" id="RU367044"/>
    </source>
</evidence>
<feature type="non-terminal residue" evidence="7">
    <location>
        <position position="126"/>
    </location>
</feature>
<name>A0ABU6W8C4_9FABA</name>
<gene>
    <name evidence="7" type="ORF">PIB30_015964</name>
</gene>
<protein>
    <recommendedName>
        <fullName evidence="6">S-protein homolog</fullName>
    </recommendedName>
</protein>
<feature type="signal peptide" evidence="6">
    <location>
        <begin position="1"/>
        <end position="24"/>
    </location>
</feature>
<keyword evidence="8" id="KW-1185">Reference proteome</keyword>
<evidence type="ECO:0000313" key="8">
    <source>
        <dbReference type="Proteomes" id="UP001341840"/>
    </source>
</evidence>
<proteinExistence type="inferred from homology"/>
<dbReference type="Pfam" id="PF05938">
    <property type="entry name" value="Self-incomp_S1"/>
    <property type="match status" value="1"/>
</dbReference>
<organism evidence="7 8">
    <name type="scientific">Stylosanthes scabra</name>
    <dbReference type="NCBI Taxonomy" id="79078"/>
    <lineage>
        <taxon>Eukaryota</taxon>
        <taxon>Viridiplantae</taxon>
        <taxon>Streptophyta</taxon>
        <taxon>Embryophyta</taxon>
        <taxon>Tracheophyta</taxon>
        <taxon>Spermatophyta</taxon>
        <taxon>Magnoliopsida</taxon>
        <taxon>eudicotyledons</taxon>
        <taxon>Gunneridae</taxon>
        <taxon>Pentapetalae</taxon>
        <taxon>rosids</taxon>
        <taxon>fabids</taxon>
        <taxon>Fabales</taxon>
        <taxon>Fabaceae</taxon>
        <taxon>Papilionoideae</taxon>
        <taxon>50 kb inversion clade</taxon>
        <taxon>dalbergioids sensu lato</taxon>
        <taxon>Dalbergieae</taxon>
        <taxon>Pterocarpus clade</taxon>
        <taxon>Stylosanthes</taxon>
    </lineage>
</organism>
<dbReference type="PANTHER" id="PTHR31232:SF43">
    <property type="entry name" value="S-PROTEIN HOMOLOG 29-RELATED"/>
    <property type="match status" value="1"/>
</dbReference>
<evidence type="ECO:0000256" key="5">
    <source>
        <dbReference type="ARBA" id="ARBA00022729"/>
    </source>
</evidence>
<keyword evidence="5 6" id="KW-0732">Signal</keyword>
<sequence length="126" mass="14482">MASNNGITSTFISLILFLSLFVSAGNCKVTVEIINTMKADITVHCKSKDDDLGFHTLKTNKSYQFRFNPRIIFGRTLYYCSFIWSGVHELLYLDVYDQAHDKCDVCLWRISYLGGRLNDGEIIPWK</sequence>
<keyword evidence="4 6" id="KW-0964">Secreted</keyword>
<comment type="similarity">
    <text evidence="2 6">Belongs to the plant self-incompatibility (S1) protein family.</text>
</comment>
<evidence type="ECO:0000313" key="7">
    <source>
        <dbReference type="EMBL" id="MED6181046.1"/>
    </source>
</evidence>
<feature type="chain" id="PRO_5044975288" description="S-protein homolog" evidence="6">
    <location>
        <begin position="25"/>
        <end position="126"/>
    </location>
</feature>
<dbReference type="PANTHER" id="PTHR31232">
    <property type="match status" value="1"/>
</dbReference>
<evidence type="ECO:0000256" key="2">
    <source>
        <dbReference type="ARBA" id="ARBA00005581"/>
    </source>
</evidence>
<evidence type="ECO:0000256" key="4">
    <source>
        <dbReference type="ARBA" id="ARBA00022525"/>
    </source>
</evidence>
<evidence type="ECO:0000256" key="3">
    <source>
        <dbReference type="ARBA" id="ARBA00022471"/>
    </source>
</evidence>
<dbReference type="InterPro" id="IPR010264">
    <property type="entry name" value="Self-incomp_S1"/>
</dbReference>
<comment type="subcellular location">
    <subcellularLocation>
        <location evidence="1 6">Secreted</location>
    </subcellularLocation>
</comment>
<dbReference type="EMBL" id="JASCZI010181287">
    <property type="protein sequence ID" value="MED6181046.1"/>
    <property type="molecule type" value="Genomic_DNA"/>
</dbReference>